<keyword evidence="1" id="KW-1133">Transmembrane helix</keyword>
<feature type="transmembrane region" description="Helical" evidence="1">
    <location>
        <begin position="12"/>
        <end position="31"/>
    </location>
</feature>
<dbReference type="EMBL" id="CP002394">
    <property type="protein sequence ID" value="ADU31091.1"/>
    <property type="molecule type" value="Genomic_DNA"/>
</dbReference>
<organism evidence="2 3">
    <name type="scientific">Evansella cellulosilytica (strain ATCC 21833 / DSM 2522 / FERM P-1141 / JCM 9156 / N-4)</name>
    <name type="common">Bacillus cellulosilyticus</name>
    <dbReference type="NCBI Taxonomy" id="649639"/>
    <lineage>
        <taxon>Bacteria</taxon>
        <taxon>Bacillati</taxon>
        <taxon>Bacillota</taxon>
        <taxon>Bacilli</taxon>
        <taxon>Bacillales</taxon>
        <taxon>Bacillaceae</taxon>
        <taxon>Evansella</taxon>
    </lineage>
</organism>
<feature type="transmembrane region" description="Helical" evidence="1">
    <location>
        <begin position="43"/>
        <end position="62"/>
    </location>
</feature>
<dbReference type="HOGENOM" id="CLU_1018001_0_0_9"/>
<evidence type="ECO:0000256" key="1">
    <source>
        <dbReference type="SAM" id="Phobius"/>
    </source>
</evidence>
<dbReference type="KEGG" id="bco:Bcell_2838"/>
<dbReference type="eggNOG" id="ENOG5030DM4">
    <property type="taxonomic scope" value="Bacteria"/>
</dbReference>
<keyword evidence="3" id="KW-1185">Reference proteome</keyword>
<evidence type="ECO:0000313" key="2">
    <source>
        <dbReference type="EMBL" id="ADU31091.1"/>
    </source>
</evidence>
<dbReference type="AlphaFoldDB" id="E6TWD5"/>
<keyword evidence="1" id="KW-0812">Transmembrane</keyword>
<evidence type="ECO:0000313" key="3">
    <source>
        <dbReference type="Proteomes" id="UP000001401"/>
    </source>
</evidence>
<name>E6TWD5_EVAC2</name>
<sequence>MHSHYKKASKAYFILSFLQFIGALILLYLVITIDNVEISIQLIYPMIFLFGGSIALLITAIVKQKRSHRKYNTPNISRREEDLFQANRLMLVPHVHWLREYEYYALNGKSVARIREEVEGWKRVVTFFLHLIKLRPYLKKSIIVENGEKVLFYLKKDWGFRQRYRVYNENKELIASYKMNLFNPISQYATIYDENGNIIGKNDGGFSAIQFKIKNNNEEKLIELKYQGVPLEAMELFSGTNGDIVDFNRDVLTDEEMQKFVLAPVIVQLHFR</sequence>
<dbReference type="STRING" id="649639.Bcell_2838"/>
<dbReference type="Proteomes" id="UP000001401">
    <property type="component" value="Chromosome"/>
</dbReference>
<gene>
    <name evidence="2" type="ordered locus">Bcell_2838</name>
</gene>
<accession>E6TWD5</accession>
<keyword evidence="1" id="KW-0472">Membrane</keyword>
<protein>
    <submittedName>
        <fullName evidence="2">Uncharacterized protein</fullName>
    </submittedName>
</protein>
<proteinExistence type="predicted"/>
<reference evidence="2" key="1">
    <citation type="submission" date="2010-12" db="EMBL/GenBank/DDBJ databases">
        <title>Complete sequence of Bacillus cellulosilyticus DSM 2522.</title>
        <authorList>
            <consortium name="US DOE Joint Genome Institute"/>
            <person name="Lucas S."/>
            <person name="Copeland A."/>
            <person name="Lapidus A."/>
            <person name="Cheng J.-F."/>
            <person name="Bruce D."/>
            <person name="Goodwin L."/>
            <person name="Pitluck S."/>
            <person name="Chertkov O."/>
            <person name="Detter J.C."/>
            <person name="Han C."/>
            <person name="Tapia R."/>
            <person name="Land M."/>
            <person name="Hauser L."/>
            <person name="Jeffries C."/>
            <person name="Kyrpides N."/>
            <person name="Ivanova N."/>
            <person name="Mikhailova N."/>
            <person name="Brumm P."/>
            <person name="Mead D."/>
            <person name="Woyke T."/>
        </authorList>
    </citation>
    <scope>NUCLEOTIDE SEQUENCE [LARGE SCALE GENOMIC DNA]</scope>
    <source>
        <strain evidence="2">DSM 2522</strain>
    </source>
</reference>